<keyword evidence="4" id="KW-1185">Reference proteome</keyword>
<dbReference type="InterPro" id="IPR036390">
    <property type="entry name" value="WH_DNA-bd_sf"/>
</dbReference>
<evidence type="ECO:0000256" key="2">
    <source>
        <dbReference type="SAM" id="Coils"/>
    </source>
</evidence>
<organism evidence="3 4">
    <name type="scientific">Paraglaciecola aquimarina</name>
    <dbReference type="NCBI Taxonomy" id="1235557"/>
    <lineage>
        <taxon>Bacteria</taxon>
        <taxon>Pseudomonadati</taxon>
        <taxon>Pseudomonadota</taxon>
        <taxon>Gammaproteobacteria</taxon>
        <taxon>Alteromonadales</taxon>
        <taxon>Alteromonadaceae</taxon>
        <taxon>Paraglaciecola</taxon>
    </lineage>
</organism>
<evidence type="ECO:0000256" key="1">
    <source>
        <dbReference type="HAMAP-Rule" id="MF_01584"/>
    </source>
</evidence>
<comment type="caution">
    <text evidence="3">The sequence shown here is derived from an EMBL/GenBank/DDBJ whole genome shotgun (WGS) entry which is preliminary data.</text>
</comment>
<dbReference type="Gene3D" id="1.10.10.10">
    <property type="entry name" value="Winged helix-like DNA-binding domain superfamily/Winged helix DNA-binding domain"/>
    <property type="match status" value="2"/>
</dbReference>
<accession>A0ABU3SWT2</accession>
<dbReference type="InterPro" id="IPR036388">
    <property type="entry name" value="WH-like_DNA-bd_sf"/>
</dbReference>
<dbReference type="Pfam" id="PF04337">
    <property type="entry name" value="DUF480"/>
    <property type="match status" value="1"/>
</dbReference>
<proteinExistence type="inferred from homology"/>
<name>A0ABU3SWT2_9ALTE</name>
<dbReference type="EMBL" id="JAWDIO010000002">
    <property type="protein sequence ID" value="MDU0354479.1"/>
    <property type="molecule type" value="Genomic_DNA"/>
</dbReference>
<dbReference type="Proteomes" id="UP001247805">
    <property type="component" value="Unassembled WGS sequence"/>
</dbReference>
<evidence type="ECO:0000313" key="3">
    <source>
        <dbReference type="EMBL" id="MDU0354479.1"/>
    </source>
</evidence>
<dbReference type="PANTHER" id="PTHR38768:SF1">
    <property type="entry name" value="UPF0502 PROTEIN YCEH"/>
    <property type="match status" value="1"/>
</dbReference>
<gene>
    <name evidence="3" type="ORF">RS130_11520</name>
</gene>
<comment type="similarity">
    <text evidence="1">Belongs to the UPF0502 family.</text>
</comment>
<keyword evidence="2" id="KW-0175">Coiled coil</keyword>
<dbReference type="InterPro" id="IPR007432">
    <property type="entry name" value="DUF480"/>
</dbReference>
<reference evidence="3 4" key="1">
    <citation type="submission" date="2023-10" db="EMBL/GenBank/DDBJ databases">
        <title>Glaciecola aquimarina strain GGW-M5 nov., isolated from a coastal seawater.</title>
        <authorList>
            <person name="Bayburt H."/>
            <person name="Kim J.M."/>
            <person name="Choi B.J."/>
            <person name="Jeon C.O."/>
        </authorList>
    </citation>
    <scope>NUCLEOTIDE SEQUENCE [LARGE SCALE GENOMIC DNA]</scope>
    <source>
        <strain evidence="3 4">KCTC 32108</strain>
    </source>
</reference>
<evidence type="ECO:0000313" key="4">
    <source>
        <dbReference type="Proteomes" id="UP001247805"/>
    </source>
</evidence>
<protein>
    <submittedName>
        <fullName evidence="3">DUF480 domain-containing protein</fullName>
    </submittedName>
</protein>
<dbReference type="PANTHER" id="PTHR38768">
    <property type="entry name" value="UPF0502 PROTEIN YCEH"/>
    <property type="match status" value="1"/>
</dbReference>
<dbReference type="SUPFAM" id="SSF46785">
    <property type="entry name" value="Winged helix' DNA-binding domain"/>
    <property type="match status" value="2"/>
</dbReference>
<feature type="coiled-coil region" evidence="2">
    <location>
        <begin position="197"/>
        <end position="224"/>
    </location>
</feature>
<dbReference type="RefSeq" id="WP_316026076.1">
    <property type="nucleotide sequence ID" value="NZ_JAWDIO010000002.1"/>
</dbReference>
<dbReference type="HAMAP" id="MF_01584">
    <property type="entry name" value="UPF0502"/>
    <property type="match status" value="1"/>
</dbReference>
<sequence length="230" mass="25858">MLVQLTPEQARVIAVLLEKEVTTPDQYPLSLNALTLGCNQKSNRDPVMSLTESEVQNVLDELKDKKLTLEYTGIGSRVVKYKHRFCNTEFSDLKFSRQQLALVCVMLLRGPQTSGELRTRTNRLAEFDNVGEVEQVLQQLADLNGECLVVKLAREAGKRDCRYAHLFSGEVKIAAENVENNTPAYSQPTLTSHTPQESDALQRITQLEQQVADLTQQLADVRELVDILSE</sequence>